<evidence type="ECO:0000313" key="2">
    <source>
        <dbReference type="EMBL" id="OCX68040.1"/>
    </source>
</evidence>
<name>A0A1C2HWH2_ACITH</name>
<dbReference type="AlphaFoldDB" id="A0A1C2HWH2"/>
<organism evidence="2 3">
    <name type="scientific">Acidithiobacillus thiooxidans</name>
    <name type="common">Thiobacillus thiooxidans</name>
    <dbReference type="NCBI Taxonomy" id="930"/>
    <lineage>
        <taxon>Bacteria</taxon>
        <taxon>Pseudomonadati</taxon>
        <taxon>Pseudomonadota</taxon>
        <taxon>Acidithiobacillia</taxon>
        <taxon>Acidithiobacillales</taxon>
        <taxon>Acidithiobacillaceae</taxon>
        <taxon>Acidithiobacillus</taxon>
    </lineage>
</organism>
<comment type="caution">
    <text evidence="2">The sequence shown here is derived from an EMBL/GenBank/DDBJ whole genome shotgun (WGS) entry which is preliminary data.</text>
</comment>
<dbReference type="EMBL" id="LWRY01000281">
    <property type="protein sequence ID" value="OCX68040.1"/>
    <property type="molecule type" value="Genomic_DNA"/>
</dbReference>
<protein>
    <submittedName>
        <fullName evidence="2">Conjugal transfer protein TrbC</fullName>
    </submittedName>
</protein>
<keyword evidence="1" id="KW-0472">Membrane</keyword>
<gene>
    <name evidence="2" type="ORF">A6M23_19235</name>
</gene>
<feature type="transmembrane region" description="Helical" evidence="1">
    <location>
        <begin position="95"/>
        <end position="112"/>
    </location>
</feature>
<sequence>MKKWKQEVVNAGVQFGAAVHDAWFKAGMIIGVIIQAGAVPAFATGSGTLPWDGPIQTLTSNLTGPVATGISVVAFLAAGAALVFGEELGGIAKKALYVVLGISMIVFGNSFMSDLGITGAMV</sequence>
<dbReference type="Pfam" id="PF04956">
    <property type="entry name" value="TrbC"/>
    <property type="match status" value="1"/>
</dbReference>
<accession>A0A1C2HWH2</accession>
<dbReference type="InterPro" id="IPR007039">
    <property type="entry name" value="TrbC/VirB2"/>
</dbReference>
<evidence type="ECO:0000313" key="3">
    <source>
        <dbReference type="Proteomes" id="UP000095008"/>
    </source>
</evidence>
<keyword evidence="1" id="KW-0812">Transmembrane</keyword>
<reference evidence="2" key="1">
    <citation type="journal article" date="2016" name="Int. J. Mol. Sci.">
        <title>Comparative genomics of the extreme acidophile Acidithiobacillus thiooxidans reveals intraspecific divergence and niche adaptation.</title>
        <authorList>
            <person name="Zhang X."/>
            <person name="Feng X."/>
            <person name="Tao J."/>
            <person name="Ma L."/>
            <person name="Xiao Y."/>
            <person name="Liang Y."/>
            <person name="Liu X."/>
            <person name="Yin H."/>
        </authorList>
    </citation>
    <scope>NUCLEOTIDE SEQUENCE [LARGE SCALE GENOMIC DNA]</scope>
    <source>
        <strain evidence="2">DXS-W</strain>
    </source>
</reference>
<keyword evidence="3" id="KW-1185">Reference proteome</keyword>
<keyword evidence="1" id="KW-1133">Transmembrane helix</keyword>
<dbReference type="Proteomes" id="UP000095008">
    <property type="component" value="Unassembled WGS sequence"/>
</dbReference>
<proteinExistence type="predicted"/>
<feature type="transmembrane region" description="Helical" evidence="1">
    <location>
        <begin position="62"/>
        <end position="83"/>
    </location>
</feature>
<feature type="transmembrane region" description="Helical" evidence="1">
    <location>
        <begin position="22"/>
        <end position="42"/>
    </location>
</feature>
<evidence type="ECO:0000256" key="1">
    <source>
        <dbReference type="SAM" id="Phobius"/>
    </source>
</evidence>